<keyword evidence="2" id="KW-1185">Reference proteome</keyword>
<accession>A0A369JJP5</accession>
<name>A0A369JJP5_HYPMA</name>
<reference evidence="1" key="1">
    <citation type="submission" date="2018-04" db="EMBL/GenBank/DDBJ databases">
        <title>Whole genome sequencing of Hypsizygus marmoreus.</title>
        <authorList>
            <person name="Choi I.-G."/>
            <person name="Min B."/>
            <person name="Kim J.-G."/>
            <person name="Kim S."/>
            <person name="Oh Y.-L."/>
            <person name="Kong W.-S."/>
            <person name="Park H."/>
            <person name="Jeong J."/>
            <person name="Song E.-S."/>
        </authorList>
    </citation>
    <scope>NUCLEOTIDE SEQUENCE [LARGE SCALE GENOMIC DNA]</scope>
    <source>
        <strain evidence="1">51987-8</strain>
    </source>
</reference>
<protein>
    <submittedName>
        <fullName evidence="1">Uncharacterized protein</fullName>
    </submittedName>
</protein>
<dbReference type="InParanoid" id="A0A369JJP5"/>
<evidence type="ECO:0000313" key="1">
    <source>
        <dbReference type="EMBL" id="RDB22431.1"/>
    </source>
</evidence>
<sequence length="123" mass="14229">MREWFAEEWITLNVTYDSTDDESLRYELMLRRTEMCHLCATWQKSVQSLDFGNVNSLPPWGTASVWDSDADDEWNIDSRVDEEDDGCFEDEAEDSDYVLLETLDAVDLANHSVLSLLMINLPL</sequence>
<evidence type="ECO:0000313" key="2">
    <source>
        <dbReference type="Proteomes" id="UP000076154"/>
    </source>
</evidence>
<gene>
    <name evidence="1" type="ORF">Hypma_010404</name>
</gene>
<comment type="caution">
    <text evidence="1">The sequence shown here is derived from an EMBL/GenBank/DDBJ whole genome shotgun (WGS) entry which is preliminary data.</text>
</comment>
<dbReference type="OrthoDB" id="2976829at2759"/>
<dbReference type="AlphaFoldDB" id="A0A369JJP5"/>
<dbReference type="EMBL" id="LUEZ02000050">
    <property type="protein sequence ID" value="RDB22431.1"/>
    <property type="molecule type" value="Genomic_DNA"/>
</dbReference>
<proteinExistence type="predicted"/>
<organism evidence="1 2">
    <name type="scientific">Hypsizygus marmoreus</name>
    <name type="common">White beech mushroom</name>
    <name type="synonym">Agaricus marmoreus</name>
    <dbReference type="NCBI Taxonomy" id="39966"/>
    <lineage>
        <taxon>Eukaryota</taxon>
        <taxon>Fungi</taxon>
        <taxon>Dikarya</taxon>
        <taxon>Basidiomycota</taxon>
        <taxon>Agaricomycotina</taxon>
        <taxon>Agaricomycetes</taxon>
        <taxon>Agaricomycetidae</taxon>
        <taxon>Agaricales</taxon>
        <taxon>Tricholomatineae</taxon>
        <taxon>Lyophyllaceae</taxon>
        <taxon>Hypsizygus</taxon>
    </lineage>
</organism>
<dbReference type="Proteomes" id="UP000076154">
    <property type="component" value="Unassembled WGS sequence"/>
</dbReference>